<dbReference type="Proteomes" id="UP000836841">
    <property type="component" value="Unassembled WGS sequence"/>
</dbReference>
<feature type="region of interest" description="Disordered" evidence="1">
    <location>
        <begin position="80"/>
        <end position="115"/>
    </location>
</feature>
<protein>
    <submittedName>
        <fullName evidence="2">Uncharacterized protein</fullName>
    </submittedName>
</protein>
<evidence type="ECO:0000313" key="2">
    <source>
        <dbReference type="EMBL" id="CAH2049708.1"/>
    </source>
</evidence>
<proteinExistence type="predicted"/>
<accession>A0AAU9RSB7</accession>
<dbReference type="EMBL" id="CAJVSB020000314">
    <property type="protein sequence ID" value="CAH2049708.1"/>
    <property type="molecule type" value="Genomic_DNA"/>
</dbReference>
<feature type="compositionally biased region" description="Polar residues" evidence="1">
    <location>
        <begin position="106"/>
        <end position="115"/>
    </location>
</feature>
<keyword evidence="3" id="KW-1185">Reference proteome</keyword>
<name>A0AAU9RSB7_THLAR</name>
<evidence type="ECO:0000256" key="1">
    <source>
        <dbReference type="SAM" id="MobiDB-lite"/>
    </source>
</evidence>
<gene>
    <name evidence="2" type="ORF">TAV2_LOCUS8360</name>
</gene>
<reference evidence="2 3" key="1">
    <citation type="submission" date="2022-03" db="EMBL/GenBank/DDBJ databases">
        <authorList>
            <person name="Nunn A."/>
            <person name="Chopra R."/>
            <person name="Nunn A."/>
            <person name="Contreras Garrido A."/>
        </authorList>
    </citation>
    <scope>NUCLEOTIDE SEQUENCE [LARGE SCALE GENOMIC DNA]</scope>
</reference>
<evidence type="ECO:0000313" key="3">
    <source>
        <dbReference type="Proteomes" id="UP000836841"/>
    </source>
</evidence>
<dbReference type="AlphaFoldDB" id="A0AAU9RSB7"/>
<comment type="caution">
    <text evidence="2">The sequence shown here is derived from an EMBL/GenBank/DDBJ whole genome shotgun (WGS) entry which is preliminary data.</text>
</comment>
<sequence>MVEVKPDRITLIAVLSACASTGALDIGNLMPYFIRKLVKIGDLGDFRVKKIDNIIEVWRNDACEHNWPCKEAEQIEVTHPFREDDNEFNEPLDGYSGNESRIDEVQSGNESLQYS</sequence>
<organism evidence="2 3">
    <name type="scientific">Thlaspi arvense</name>
    <name type="common">Field penny-cress</name>
    <dbReference type="NCBI Taxonomy" id="13288"/>
    <lineage>
        <taxon>Eukaryota</taxon>
        <taxon>Viridiplantae</taxon>
        <taxon>Streptophyta</taxon>
        <taxon>Embryophyta</taxon>
        <taxon>Tracheophyta</taxon>
        <taxon>Spermatophyta</taxon>
        <taxon>Magnoliopsida</taxon>
        <taxon>eudicotyledons</taxon>
        <taxon>Gunneridae</taxon>
        <taxon>Pentapetalae</taxon>
        <taxon>rosids</taxon>
        <taxon>malvids</taxon>
        <taxon>Brassicales</taxon>
        <taxon>Brassicaceae</taxon>
        <taxon>Thlaspideae</taxon>
        <taxon>Thlaspi</taxon>
    </lineage>
</organism>